<gene>
    <name evidence="2" type="ORF">JOF59_003693</name>
</gene>
<dbReference type="Proteomes" id="UP001519311">
    <property type="component" value="Unassembled WGS sequence"/>
</dbReference>
<feature type="region of interest" description="Disordered" evidence="1">
    <location>
        <begin position="1"/>
        <end position="32"/>
    </location>
</feature>
<protein>
    <submittedName>
        <fullName evidence="2">Uncharacterized protein</fullName>
    </submittedName>
</protein>
<sequence>MMTQISESAMQAAVTAHEGAPEHPAGRISLGSSGGALGLRSRLLSVSEGDIGYSHDLPFTTMTNPL</sequence>
<evidence type="ECO:0000313" key="3">
    <source>
        <dbReference type="Proteomes" id="UP001519311"/>
    </source>
</evidence>
<organism evidence="2 3">
    <name type="scientific">Streptomyces clavifer</name>
    <dbReference type="NCBI Taxonomy" id="68188"/>
    <lineage>
        <taxon>Bacteria</taxon>
        <taxon>Bacillati</taxon>
        <taxon>Actinomycetota</taxon>
        <taxon>Actinomycetes</taxon>
        <taxon>Kitasatosporales</taxon>
        <taxon>Streptomycetaceae</taxon>
        <taxon>Streptomyces</taxon>
    </lineage>
</organism>
<comment type="caution">
    <text evidence="2">The sequence shown here is derived from an EMBL/GenBank/DDBJ whole genome shotgun (WGS) entry which is preliminary data.</text>
</comment>
<accession>A0ABS4VBK8</accession>
<name>A0ABS4VBK8_9ACTN</name>
<keyword evidence="3" id="KW-1185">Reference proteome</keyword>
<reference evidence="2 3" key="1">
    <citation type="submission" date="2021-03" db="EMBL/GenBank/DDBJ databases">
        <title>Sequencing the genomes of 1000 actinobacteria strains.</title>
        <authorList>
            <person name="Klenk H.-P."/>
        </authorList>
    </citation>
    <scope>NUCLEOTIDE SEQUENCE [LARGE SCALE GENOMIC DNA]</scope>
    <source>
        <strain evidence="2 3">DSM 40843</strain>
    </source>
</reference>
<evidence type="ECO:0000256" key="1">
    <source>
        <dbReference type="SAM" id="MobiDB-lite"/>
    </source>
</evidence>
<dbReference type="EMBL" id="JAGINS010000001">
    <property type="protein sequence ID" value="MBP2361293.1"/>
    <property type="molecule type" value="Genomic_DNA"/>
</dbReference>
<evidence type="ECO:0000313" key="2">
    <source>
        <dbReference type="EMBL" id="MBP2361293.1"/>
    </source>
</evidence>
<proteinExistence type="predicted"/>